<dbReference type="Pfam" id="PF01026">
    <property type="entry name" value="TatD_DNase"/>
    <property type="match status" value="1"/>
</dbReference>
<dbReference type="PANTHER" id="PTHR46124:SF4">
    <property type="entry name" value="HYDROLASE TATD"/>
    <property type="match status" value="1"/>
</dbReference>
<gene>
    <name evidence="2" type="ORF">GCM10011339_04430</name>
</gene>
<evidence type="ECO:0000313" key="2">
    <source>
        <dbReference type="EMBL" id="GGF19529.1"/>
    </source>
</evidence>
<keyword evidence="3" id="KW-1185">Reference proteome</keyword>
<dbReference type="GO" id="GO:0016787">
    <property type="term" value="F:hydrolase activity"/>
    <property type="evidence" value="ECO:0007669"/>
    <property type="project" value="UniProtKB-KW"/>
</dbReference>
<dbReference type="EMBL" id="BMIU01000002">
    <property type="protein sequence ID" value="GGF19529.1"/>
    <property type="molecule type" value="Genomic_DNA"/>
</dbReference>
<keyword evidence="1" id="KW-0479">Metal-binding</keyword>
<dbReference type="NCBIfam" id="TIGR00010">
    <property type="entry name" value="YchF/TatD family DNA exonuclease"/>
    <property type="match status" value="1"/>
</dbReference>
<dbReference type="InterPro" id="IPR015991">
    <property type="entry name" value="TatD/YcfH-like"/>
</dbReference>
<evidence type="ECO:0000256" key="1">
    <source>
        <dbReference type="ARBA" id="ARBA00022723"/>
    </source>
</evidence>
<dbReference type="PIRSF" id="PIRSF005902">
    <property type="entry name" value="DNase_TatD"/>
    <property type="match status" value="1"/>
</dbReference>
<organism evidence="2 3">
    <name type="scientific">Echinicola rosea</name>
    <dbReference type="NCBI Taxonomy" id="1807691"/>
    <lineage>
        <taxon>Bacteria</taxon>
        <taxon>Pseudomonadati</taxon>
        <taxon>Bacteroidota</taxon>
        <taxon>Cytophagia</taxon>
        <taxon>Cytophagales</taxon>
        <taxon>Cyclobacteriaceae</taxon>
        <taxon>Echinicola</taxon>
    </lineage>
</organism>
<sequence>MVNNSVLFLAFENQLEREEILMQFIDTHAHIYSKKYDSDRDEVIERSKANGIERIYMPNVDVDSIDAMLEAEQRYPEMCIPMMGLHPCDVDKDFEKQLYVMEDWLSKRPFVAIGEIGTDLYWDKGSFDIQREALKIQVEWAKQKQLPIVLHCRESIDETIAIIGEMNDEHLTGIFHCFTGSVEQAREIIEMGFMLGIGGVSTFKNGGLDMVLPEIGLDHLVLETDGPYLAPVPHRGKRNSPEYIPTIAERVGDLTASTVEKVSEITITNANKVFNWGKDEL</sequence>
<evidence type="ECO:0000313" key="3">
    <source>
        <dbReference type="Proteomes" id="UP000647339"/>
    </source>
</evidence>
<dbReference type="InterPro" id="IPR032466">
    <property type="entry name" value="Metal_Hydrolase"/>
</dbReference>
<proteinExistence type="predicted"/>
<name>A0ABQ1UI95_9BACT</name>
<accession>A0ABQ1UI95</accession>
<dbReference type="CDD" id="cd01310">
    <property type="entry name" value="TatD_DNAse"/>
    <property type="match status" value="1"/>
</dbReference>
<dbReference type="SUPFAM" id="SSF51556">
    <property type="entry name" value="Metallo-dependent hydrolases"/>
    <property type="match status" value="1"/>
</dbReference>
<comment type="caution">
    <text evidence="2">The sequence shown here is derived from an EMBL/GenBank/DDBJ whole genome shotgun (WGS) entry which is preliminary data.</text>
</comment>
<reference evidence="3" key="1">
    <citation type="journal article" date="2019" name="Int. J. Syst. Evol. Microbiol.">
        <title>The Global Catalogue of Microorganisms (GCM) 10K type strain sequencing project: providing services to taxonomists for standard genome sequencing and annotation.</title>
        <authorList>
            <consortium name="The Broad Institute Genomics Platform"/>
            <consortium name="The Broad Institute Genome Sequencing Center for Infectious Disease"/>
            <person name="Wu L."/>
            <person name="Ma J."/>
        </authorList>
    </citation>
    <scope>NUCLEOTIDE SEQUENCE [LARGE SCALE GENOMIC DNA]</scope>
    <source>
        <strain evidence="3">CGMCC 1.15407</strain>
    </source>
</reference>
<dbReference type="Gene3D" id="3.20.20.140">
    <property type="entry name" value="Metal-dependent hydrolases"/>
    <property type="match status" value="1"/>
</dbReference>
<protein>
    <submittedName>
        <fullName evidence="2">TatD family hydrolase</fullName>
    </submittedName>
</protein>
<dbReference type="Proteomes" id="UP000647339">
    <property type="component" value="Unassembled WGS sequence"/>
</dbReference>
<dbReference type="PANTHER" id="PTHR46124">
    <property type="entry name" value="D-AMINOACYL-TRNA DEACYLASE"/>
    <property type="match status" value="1"/>
</dbReference>
<keyword evidence="2" id="KW-0378">Hydrolase</keyword>
<dbReference type="InterPro" id="IPR001130">
    <property type="entry name" value="TatD-like"/>
</dbReference>